<dbReference type="PANTHER" id="PTHR46880">
    <property type="entry name" value="RAS-ASSOCIATING DOMAIN-CONTAINING PROTEIN"/>
    <property type="match status" value="1"/>
</dbReference>
<organism evidence="1 2">
    <name type="scientific">Homarus americanus</name>
    <name type="common">American lobster</name>
    <dbReference type="NCBI Taxonomy" id="6706"/>
    <lineage>
        <taxon>Eukaryota</taxon>
        <taxon>Metazoa</taxon>
        <taxon>Ecdysozoa</taxon>
        <taxon>Arthropoda</taxon>
        <taxon>Crustacea</taxon>
        <taxon>Multicrustacea</taxon>
        <taxon>Malacostraca</taxon>
        <taxon>Eumalacostraca</taxon>
        <taxon>Eucarida</taxon>
        <taxon>Decapoda</taxon>
        <taxon>Pleocyemata</taxon>
        <taxon>Astacidea</taxon>
        <taxon>Nephropoidea</taxon>
        <taxon>Nephropidae</taxon>
        <taxon>Homarus</taxon>
    </lineage>
</organism>
<reference evidence="1" key="1">
    <citation type="journal article" date="2021" name="Sci. Adv.">
        <title>The American lobster genome reveals insights on longevity, neural, and immune adaptations.</title>
        <authorList>
            <person name="Polinski J.M."/>
            <person name="Zimin A.V."/>
            <person name="Clark K.F."/>
            <person name="Kohn A.B."/>
            <person name="Sadowski N."/>
            <person name="Timp W."/>
            <person name="Ptitsyn A."/>
            <person name="Khanna P."/>
            <person name="Romanova D.Y."/>
            <person name="Williams P."/>
            <person name="Greenwood S.J."/>
            <person name="Moroz L.L."/>
            <person name="Walt D.R."/>
            <person name="Bodnar A.G."/>
        </authorList>
    </citation>
    <scope>NUCLEOTIDE SEQUENCE</scope>
    <source>
        <strain evidence="1">GMGI-L3</strain>
    </source>
</reference>
<dbReference type="AlphaFoldDB" id="A0A8J5K4T8"/>
<keyword evidence="2" id="KW-1185">Reference proteome</keyword>
<dbReference type="SUPFAM" id="SSF53098">
    <property type="entry name" value="Ribonuclease H-like"/>
    <property type="match status" value="1"/>
</dbReference>
<dbReference type="EMBL" id="JAHLQT010014926">
    <property type="protein sequence ID" value="KAG7169890.1"/>
    <property type="molecule type" value="Genomic_DNA"/>
</dbReference>
<dbReference type="InterPro" id="IPR012337">
    <property type="entry name" value="RNaseH-like_sf"/>
</dbReference>
<evidence type="ECO:0000313" key="2">
    <source>
        <dbReference type="Proteomes" id="UP000747542"/>
    </source>
</evidence>
<dbReference type="PANTHER" id="PTHR46880:SF9">
    <property type="entry name" value="ZINC FINGER PROTEIN 862"/>
    <property type="match status" value="1"/>
</dbReference>
<proteinExistence type="predicted"/>
<name>A0A8J5K4T8_HOMAM</name>
<comment type="caution">
    <text evidence="1">The sequence shown here is derived from an EMBL/GenBank/DDBJ whole genome shotgun (WGS) entry which is preliminary data.</text>
</comment>
<dbReference type="Proteomes" id="UP000747542">
    <property type="component" value="Unassembled WGS sequence"/>
</dbReference>
<sequence>MAPKPSISFLLSGYRMSNIVIEDIHACQCYNKVKYYQFWHKNCEECGARGREEINIIFSRECDGWPPQPTTNIIKTASSADAERGFSQVKLIKTDWRSRLTDDHLTDLMVVQLQTECVGNFNPDKAIARFLITGAHCVDGYTHTAGCSTVEDLDDNNELNEEHELQVKMSMWMGSQAGGWPGSTRMNYHSKVPIVPQVKLQLDVHPPVLDTGQKQMPTKTFGGGIGKQIQGGSGGQFWKSFRTMYESLCSGTPLTWVNPDAVGQQHPPYQLYPQVQYQCNVQPDIMYEDSSGLWYPAPPAGSRIDYMDPLIIWQESPCPLFNFLPEFNGTQLPQKVEDKKVCRPLNPEAKEWIPKEYIKDCEASTSSPRKETSDADCFETKLPYIPNGLQYPANEDGLSDFCEITDTEVYAVRIGESDSFNSVPKGRVPQVTKKKLGAEKEGFKEKTVAIPVPSVIKDVPPAEDPSSYGCRDVEIHVCDNLVKDNRPSSYASIVGGTAASPTPQTHVCGHSFEKNSASRISRAAYT</sequence>
<accession>A0A8J5K4T8</accession>
<protein>
    <submittedName>
        <fullName evidence="1">Uncharacterized protein</fullName>
    </submittedName>
</protein>
<evidence type="ECO:0000313" key="1">
    <source>
        <dbReference type="EMBL" id="KAG7169890.1"/>
    </source>
</evidence>
<gene>
    <name evidence="1" type="ORF">Hamer_G019703</name>
</gene>